<evidence type="ECO:0000313" key="2">
    <source>
        <dbReference type="WBParaSite" id="PDA_v2.g16021.t1"/>
    </source>
</evidence>
<organism evidence="1 2">
    <name type="scientific">Panagrolaimus davidi</name>
    <dbReference type="NCBI Taxonomy" id="227884"/>
    <lineage>
        <taxon>Eukaryota</taxon>
        <taxon>Metazoa</taxon>
        <taxon>Ecdysozoa</taxon>
        <taxon>Nematoda</taxon>
        <taxon>Chromadorea</taxon>
        <taxon>Rhabditida</taxon>
        <taxon>Tylenchina</taxon>
        <taxon>Panagrolaimomorpha</taxon>
        <taxon>Panagrolaimoidea</taxon>
        <taxon>Panagrolaimidae</taxon>
        <taxon>Panagrolaimus</taxon>
    </lineage>
</organism>
<dbReference type="AlphaFoldDB" id="A0A914PCZ7"/>
<proteinExistence type="predicted"/>
<keyword evidence="1" id="KW-1185">Reference proteome</keyword>
<evidence type="ECO:0000313" key="1">
    <source>
        <dbReference type="Proteomes" id="UP000887578"/>
    </source>
</evidence>
<name>A0A914PCZ7_9BILA</name>
<protein>
    <submittedName>
        <fullName evidence="2">Uncharacterized protein</fullName>
    </submittedName>
</protein>
<accession>A0A914PCZ7</accession>
<reference evidence="2" key="1">
    <citation type="submission" date="2022-11" db="UniProtKB">
        <authorList>
            <consortium name="WormBaseParasite"/>
        </authorList>
    </citation>
    <scope>IDENTIFICATION</scope>
</reference>
<dbReference type="Proteomes" id="UP000887578">
    <property type="component" value="Unplaced"/>
</dbReference>
<dbReference type="WBParaSite" id="PDA_v2.g16021.t1">
    <property type="protein sequence ID" value="PDA_v2.g16021.t1"/>
    <property type="gene ID" value="PDA_v2.g16021"/>
</dbReference>
<sequence>MILSKELYDHSCPSYKKVIDELEQKLAATQNEKEIVGIVMKFSRSFLTPKSYWDYCFKNIGRVTPYHLCNDNCEVDCTFWEKVCYGAIERAYFHLHYDDKWDGLCFEGQMELYENKYLKLTDFQYADGLEGWYDHSDQCISYPHNFLKQCLRYFEMKTDHLPTKKVIKRYEKMLELYPTIKAAYGNVEEWCKLLIEADDIDFFKDNVENRLSGDYLNVRLWKLYLGHLKERCQYKSLLQVYSKYCRLFLDDLQMKESYKEDLAKYGPIKLPWNNLFDFEAANRMEEKISDVEMEELLPLDRNLCAMFYDTYQSQDFALPGPVIHYILKNASHRVLRKLFVSCKYFFARKSTPICYGVTKYGTTSSFENENLILDGSETPSLFLKNTFITGFIDVDSHMPRNFISSLIPRISCCEAKFIKLNCQILSFDELKFLIQSGCVVDLYTAAGRIMDEKNNYVNLEEIMKFLPNIECLRLCGIKVNANTAHALSKMKFNGKISYFSIVWIYGEPFDPNEFLKYCIANKGPKLWVNLRFKDMFNIDFVRKLDSIMANLDKDNVVRFI</sequence>